<dbReference type="InterPro" id="IPR006543">
    <property type="entry name" value="Histidinol-phos"/>
</dbReference>
<dbReference type="SUPFAM" id="SSF53448">
    <property type="entry name" value="Nucleotide-diphospho-sugar transferases"/>
    <property type="match status" value="1"/>
</dbReference>
<keyword evidence="4" id="KW-0479">Metal-binding</keyword>
<evidence type="ECO:0000256" key="5">
    <source>
        <dbReference type="ARBA" id="ARBA00022801"/>
    </source>
</evidence>
<comment type="similarity">
    <text evidence="2">Belongs to the GmhB family.</text>
</comment>
<dbReference type="InterPro" id="IPR036412">
    <property type="entry name" value="HAD-like_sf"/>
</dbReference>
<comment type="subcellular location">
    <subcellularLocation>
        <location evidence="1">Cytoplasm</location>
    </subcellularLocation>
</comment>
<dbReference type="CDD" id="cd07503">
    <property type="entry name" value="HAD_HisB-N"/>
    <property type="match status" value="1"/>
</dbReference>
<keyword evidence="5" id="KW-0378">Hydrolase</keyword>
<dbReference type="Gene3D" id="3.40.50.1000">
    <property type="entry name" value="HAD superfamily/HAD-like"/>
    <property type="match status" value="1"/>
</dbReference>
<evidence type="ECO:0000259" key="8">
    <source>
        <dbReference type="Pfam" id="PF00483"/>
    </source>
</evidence>
<comment type="caution">
    <text evidence="9">The sequence shown here is derived from an EMBL/GenBank/DDBJ whole genome shotgun (WGS) entry which is preliminary data.</text>
</comment>
<name>A0A512N4T1_9HYPH</name>
<dbReference type="GO" id="GO:0046872">
    <property type="term" value="F:metal ion binding"/>
    <property type="evidence" value="ECO:0007669"/>
    <property type="project" value="UniProtKB-KW"/>
</dbReference>
<evidence type="ECO:0000256" key="1">
    <source>
        <dbReference type="ARBA" id="ARBA00004496"/>
    </source>
</evidence>
<gene>
    <name evidence="9" type="ORF">RSO01_11520</name>
</gene>
<accession>A0A512N4T1</accession>
<evidence type="ECO:0000256" key="4">
    <source>
        <dbReference type="ARBA" id="ARBA00022723"/>
    </source>
</evidence>
<dbReference type="Pfam" id="PF13242">
    <property type="entry name" value="Hydrolase_like"/>
    <property type="match status" value="1"/>
</dbReference>
<protein>
    <recommendedName>
        <fullName evidence="7">D,D-heptose 1,7-bisphosphate phosphatase</fullName>
    </recommendedName>
</protein>
<evidence type="ECO:0000256" key="3">
    <source>
        <dbReference type="ARBA" id="ARBA00022490"/>
    </source>
</evidence>
<dbReference type="GO" id="GO:0016791">
    <property type="term" value="F:phosphatase activity"/>
    <property type="evidence" value="ECO:0007669"/>
    <property type="project" value="InterPro"/>
</dbReference>
<dbReference type="NCBIfam" id="TIGR01662">
    <property type="entry name" value="HAD-SF-IIIA"/>
    <property type="match status" value="1"/>
</dbReference>
<evidence type="ECO:0000256" key="2">
    <source>
        <dbReference type="ARBA" id="ARBA00005628"/>
    </source>
</evidence>
<dbReference type="EMBL" id="BKAJ01000020">
    <property type="protein sequence ID" value="GEP53986.1"/>
    <property type="molecule type" value="Genomic_DNA"/>
</dbReference>
<dbReference type="PANTHER" id="PTHR42891:SF1">
    <property type="entry name" value="D-GLYCERO-BETA-D-MANNO-HEPTOSE-1,7-BISPHOSPHATE 7-PHOSPHATASE"/>
    <property type="match status" value="1"/>
</dbReference>
<evidence type="ECO:0000256" key="6">
    <source>
        <dbReference type="ARBA" id="ARBA00023277"/>
    </source>
</evidence>
<keyword evidence="3" id="KW-0963">Cytoplasm</keyword>
<dbReference type="SUPFAM" id="SSF56784">
    <property type="entry name" value="HAD-like"/>
    <property type="match status" value="1"/>
</dbReference>
<sequence>MPGALVGGQRLGGRMKVDQAVFLVGGLGSRLKALTGGTAKPVLDVGGRPFLDHLLDEASRHGIKRALLLCSYRAGDLVASYRGRSIRGMAIDTAVESEPAGTAGALALAADRLDDWFFLVNGDSLFDFNWLGLLPANDDGATGWVRMALASGITGERYGRVAVDGRRVHDFIPAGALDRPINAGVYLMRKDVLSRIGAVPCSLERDVLPGLARDGLIDGVVVEAPFIDIGTPQDFERAQRVVPRIMKRPAAFLDRDGVLNEDTGYVHHPNQVRWVAGAREAVRWLNDAGYLVFIVTNQAGVARGLYEEEHILDLHGWMSAELRRHGAHIDCFEYCPYHPEGTVERYRRVSELRKPEPGMIRKLLAEWPVDAAQSFLIGDRETDLQAAAAAGIDAHLFSGGNLLDFVTARIKPRRRTVDFD</sequence>
<dbReference type="InterPro" id="IPR006549">
    <property type="entry name" value="HAD-SF_hydro_IIIA"/>
</dbReference>
<dbReference type="InterPro" id="IPR005835">
    <property type="entry name" value="NTP_transferase_dom"/>
</dbReference>
<proteinExistence type="inferred from homology"/>
<keyword evidence="10" id="KW-1185">Reference proteome</keyword>
<dbReference type="NCBIfam" id="TIGR01656">
    <property type="entry name" value="Histidinol-ppas"/>
    <property type="match status" value="1"/>
</dbReference>
<keyword evidence="6" id="KW-0119">Carbohydrate metabolism</keyword>
<dbReference type="InterPro" id="IPR023214">
    <property type="entry name" value="HAD_sf"/>
</dbReference>
<organism evidence="9 10">
    <name type="scientific">Reyranella soli</name>
    <dbReference type="NCBI Taxonomy" id="1230389"/>
    <lineage>
        <taxon>Bacteria</taxon>
        <taxon>Pseudomonadati</taxon>
        <taxon>Pseudomonadota</taxon>
        <taxon>Alphaproteobacteria</taxon>
        <taxon>Hyphomicrobiales</taxon>
        <taxon>Reyranellaceae</taxon>
        <taxon>Reyranella</taxon>
    </lineage>
</organism>
<dbReference type="GO" id="GO:0005737">
    <property type="term" value="C:cytoplasm"/>
    <property type="evidence" value="ECO:0007669"/>
    <property type="project" value="UniProtKB-SubCell"/>
</dbReference>
<dbReference type="RefSeq" id="WP_246158120.1">
    <property type="nucleotide sequence ID" value="NZ_BKAJ01000020.1"/>
</dbReference>
<dbReference type="PANTHER" id="PTHR42891">
    <property type="entry name" value="D-GLYCERO-BETA-D-MANNO-HEPTOSE-1,7-BISPHOSPHATE 7-PHOSPHATASE"/>
    <property type="match status" value="1"/>
</dbReference>
<evidence type="ECO:0000313" key="10">
    <source>
        <dbReference type="Proteomes" id="UP000321058"/>
    </source>
</evidence>
<reference evidence="9 10" key="1">
    <citation type="submission" date="2019-07" db="EMBL/GenBank/DDBJ databases">
        <title>Whole genome shotgun sequence of Reyranella soli NBRC 108950.</title>
        <authorList>
            <person name="Hosoyama A."/>
            <person name="Uohara A."/>
            <person name="Ohji S."/>
            <person name="Ichikawa N."/>
        </authorList>
    </citation>
    <scope>NUCLEOTIDE SEQUENCE [LARGE SCALE GENOMIC DNA]</scope>
    <source>
        <strain evidence="9 10">NBRC 108950</strain>
    </source>
</reference>
<dbReference type="InterPro" id="IPR029044">
    <property type="entry name" value="Nucleotide-diphossugar_trans"/>
</dbReference>
<dbReference type="GO" id="GO:0005975">
    <property type="term" value="P:carbohydrate metabolic process"/>
    <property type="evidence" value="ECO:0007669"/>
    <property type="project" value="InterPro"/>
</dbReference>
<feature type="domain" description="Nucleotidyl transferase" evidence="8">
    <location>
        <begin position="20"/>
        <end position="240"/>
    </location>
</feature>
<evidence type="ECO:0000256" key="7">
    <source>
        <dbReference type="ARBA" id="ARBA00031828"/>
    </source>
</evidence>
<dbReference type="Pfam" id="PF00483">
    <property type="entry name" value="NTP_transferase"/>
    <property type="match status" value="1"/>
</dbReference>
<dbReference type="AlphaFoldDB" id="A0A512N4T1"/>
<evidence type="ECO:0000313" key="9">
    <source>
        <dbReference type="EMBL" id="GEP53986.1"/>
    </source>
</evidence>
<dbReference type="Gene3D" id="3.90.550.10">
    <property type="entry name" value="Spore Coat Polysaccharide Biosynthesis Protein SpsA, Chain A"/>
    <property type="match status" value="1"/>
</dbReference>
<dbReference type="InterPro" id="IPR004446">
    <property type="entry name" value="Heptose_bisP_phosphatase"/>
</dbReference>
<dbReference type="Proteomes" id="UP000321058">
    <property type="component" value="Unassembled WGS sequence"/>
</dbReference>